<proteinExistence type="predicted"/>
<dbReference type="Pfam" id="PF01243">
    <property type="entry name" value="PNPOx_N"/>
    <property type="match status" value="1"/>
</dbReference>
<dbReference type="RefSeq" id="WP_240488885.1">
    <property type="nucleotide sequence ID" value="NZ_CP012333.1"/>
</dbReference>
<keyword evidence="4" id="KW-1185">Reference proteome</keyword>
<feature type="domain" description="Pyridoxamine 5'-phosphate oxidase N-terminal" evidence="2">
    <location>
        <begin position="46"/>
        <end position="154"/>
    </location>
</feature>
<evidence type="ECO:0000259" key="2">
    <source>
        <dbReference type="Pfam" id="PF01243"/>
    </source>
</evidence>
<dbReference type="Gene3D" id="2.30.110.10">
    <property type="entry name" value="Electron Transport, Fmn-binding Protein, Chain A"/>
    <property type="match status" value="1"/>
</dbReference>
<protein>
    <submittedName>
        <fullName evidence="3">Flavodoxin reductase</fullName>
    </submittedName>
</protein>
<accession>A0A0K1QEY7</accession>
<reference evidence="3 4" key="1">
    <citation type="submission" date="2015-08" db="EMBL/GenBank/DDBJ databases">
        <authorList>
            <person name="Babu N.S."/>
            <person name="Beckwith C.J."/>
            <person name="Beseler K.G."/>
            <person name="Brison A."/>
            <person name="Carone J.V."/>
            <person name="Caskin T.P."/>
            <person name="Diamond M."/>
            <person name="Durham M.E."/>
            <person name="Foxe J.M."/>
            <person name="Go M."/>
            <person name="Henderson B.A."/>
            <person name="Jones I.B."/>
            <person name="McGettigan J.A."/>
            <person name="Micheletti S.J."/>
            <person name="Nasrallah M.E."/>
            <person name="Ortiz D."/>
            <person name="Piller C.R."/>
            <person name="Privatt S.R."/>
            <person name="Schneider S.L."/>
            <person name="Sharp S."/>
            <person name="Smith T.C."/>
            <person name="Stanton J.D."/>
            <person name="Ullery H.E."/>
            <person name="Wilson R.J."/>
            <person name="Serrano M.G."/>
            <person name="Buck G."/>
            <person name="Lee V."/>
            <person name="Wang Y."/>
            <person name="Carvalho R."/>
            <person name="Voegtly L."/>
            <person name="Shi R."/>
            <person name="Duckworth R."/>
            <person name="Johnson A."/>
            <person name="Loviza R."/>
            <person name="Walstead R."/>
            <person name="Shah Z."/>
            <person name="Kiflezghi M."/>
            <person name="Wade K."/>
            <person name="Ball S.L."/>
            <person name="Bradley K.W."/>
            <person name="Asai D.J."/>
            <person name="Bowman C.A."/>
            <person name="Russell D.A."/>
            <person name="Pope W.H."/>
            <person name="Jacobs-Sera D."/>
            <person name="Hendrix R.W."/>
            <person name="Hatfull G.F."/>
        </authorList>
    </citation>
    <scope>NUCLEOTIDE SEQUENCE [LARGE SCALE GENOMIC DNA]</scope>
    <source>
        <strain evidence="3 4">DSM 27648</strain>
    </source>
</reference>
<keyword evidence="1" id="KW-0175">Coiled coil</keyword>
<dbReference type="PANTHER" id="PTHR42815:SF2">
    <property type="entry name" value="FAD-BINDING, PUTATIVE (AFU_ORTHOLOGUE AFUA_6G07600)-RELATED"/>
    <property type="match status" value="1"/>
</dbReference>
<dbReference type="KEGG" id="llu:AKJ09_10663"/>
<dbReference type="PATRIC" id="fig|1391654.3.peg.10803"/>
<dbReference type="SUPFAM" id="SSF50475">
    <property type="entry name" value="FMN-binding split barrel"/>
    <property type="match status" value="1"/>
</dbReference>
<evidence type="ECO:0000313" key="3">
    <source>
        <dbReference type="EMBL" id="AKV04000.1"/>
    </source>
</evidence>
<dbReference type="STRING" id="1391654.AKJ09_10663"/>
<evidence type="ECO:0000313" key="4">
    <source>
        <dbReference type="Proteomes" id="UP000064967"/>
    </source>
</evidence>
<evidence type="ECO:0000256" key="1">
    <source>
        <dbReference type="SAM" id="Coils"/>
    </source>
</evidence>
<sequence length="211" mass="23949">MMSKTSKRPASDVAFTETVKAIQERRGSRAMYERVEQGDGWQTTITPDLESFLAERDSFYVATANAEGQPYIQHRGGPKGFLRALDEHTLAFADFAGNRQYITVGNLADNDRAFIFSMDYAHRRRVKIWGRARVIEGDEELTKKLSPASYKARIERVILFDVTAWDVNCPQHIPQKVDAREAAIIVMSLRDRIAELEAENAELRRRASAPS</sequence>
<dbReference type="EMBL" id="CP012333">
    <property type="protein sequence ID" value="AKV04000.1"/>
    <property type="molecule type" value="Genomic_DNA"/>
</dbReference>
<dbReference type="InterPro" id="IPR011576">
    <property type="entry name" value="Pyridox_Oxase_N"/>
</dbReference>
<dbReference type="PANTHER" id="PTHR42815">
    <property type="entry name" value="FAD-BINDING, PUTATIVE (AFU_ORTHOLOGUE AFUA_6G07600)-RELATED"/>
    <property type="match status" value="1"/>
</dbReference>
<dbReference type="Proteomes" id="UP000064967">
    <property type="component" value="Chromosome"/>
</dbReference>
<name>A0A0K1QEY7_9BACT</name>
<dbReference type="AlphaFoldDB" id="A0A0K1QEY7"/>
<organism evidence="3 4">
    <name type="scientific">Labilithrix luteola</name>
    <dbReference type="NCBI Taxonomy" id="1391654"/>
    <lineage>
        <taxon>Bacteria</taxon>
        <taxon>Pseudomonadati</taxon>
        <taxon>Myxococcota</taxon>
        <taxon>Polyangia</taxon>
        <taxon>Polyangiales</taxon>
        <taxon>Labilitrichaceae</taxon>
        <taxon>Labilithrix</taxon>
    </lineage>
</organism>
<dbReference type="InterPro" id="IPR012349">
    <property type="entry name" value="Split_barrel_FMN-bd"/>
</dbReference>
<gene>
    <name evidence="3" type="ORF">AKJ09_10663</name>
</gene>
<feature type="coiled-coil region" evidence="1">
    <location>
        <begin position="179"/>
        <end position="206"/>
    </location>
</feature>